<name>A0A0C6EZ44_9HYPH</name>
<evidence type="ECO:0000313" key="3">
    <source>
        <dbReference type="Proteomes" id="UP000061432"/>
    </source>
</evidence>
<evidence type="ECO:0000256" key="1">
    <source>
        <dbReference type="SAM" id="MobiDB-lite"/>
    </source>
</evidence>
<dbReference type="Proteomes" id="UP000061432">
    <property type="component" value="Chromosome"/>
</dbReference>
<protein>
    <submittedName>
        <fullName evidence="2">Uncharacterized protein</fullName>
    </submittedName>
</protein>
<proteinExistence type="predicted"/>
<dbReference type="KEGG" id="maqu:Maq22A_c11480"/>
<feature type="region of interest" description="Disordered" evidence="1">
    <location>
        <begin position="1"/>
        <end position="26"/>
    </location>
</feature>
<dbReference type="EMBL" id="AP014704">
    <property type="protein sequence ID" value="BAQ45551.1"/>
    <property type="molecule type" value="Genomic_DNA"/>
</dbReference>
<dbReference type="AlphaFoldDB" id="A0A0C6EZ44"/>
<accession>A0A0C6EZ44</accession>
<reference evidence="3" key="2">
    <citation type="submission" date="2015-01" db="EMBL/GenBank/DDBJ databases">
        <title>Complete genome sequence of Methylobacterium aquaticum strain 22A.</title>
        <authorList>
            <person name="Tani A."/>
            <person name="Ogura Y."/>
            <person name="Hayashi T."/>
        </authorList>
    </citation>
    <scope>NUCLEOTIDE SEQUENCE [LARGE SCALE GENOMIC DNA]</scope>
    <source>
        <strain evidence="3">MA-22A</strain>
    </source>
</reference>
<reference evidence="2 3" key="1">
    <citation type="journal article" date="2015" name="Genome Announc.">
        <title>Complete Genome Sequence of Methylobacterium aquaticum Strain 22A, Isolated from Racomitrium japonicum Moss.</title>
        <authorList>
            <person name="Tani A."/>
            <person name="Ogura Y."/>
            <person name="Hayashi T."/>
            <person name="Kimbara K."/>
        </authorList>
    </citation>
    <scope>NUCLEOTIDE SEQUENCE [LARGE SCALE GENOMIC DNA]</scope>
    <source>
        <strain evidence="2 3">MA-22A</strain>
    </source>
</reference>
<gene>
    <name evidence="2" type="ORF">Maq22A_c11480</name>
</gene>
<sequence length="56" mass="6523">MSESTDRFKRAPKRKTAQARTLTVSPEAKAAYEKMIRDKEEREAYARNLPADQKPR</sequence>
<dbReference type="RefSeq" id="WP_167543911.1">
    <property type="nucleotide sequence ID" value="NZ_AP014704.1"/>
</dbReference>
<dbReference type="PATRIC" id="fig|270351.10.peg.2213"/>
<evidence type="ECO:0000313" key="2">
    <source>
        <dbReference type="EMBL" id="BAQ45551.1"/>
    </source>
</evidence>
<organism evidence="2 3">
    <name type="scientific">Methylobacterium aquaticum</name>
    <dbReference type="NCBI Taxonomy" id="270351"/>
    <lineage>
        <taxon>Bacteria</taxon>
        <taxon>Pseudomonadati</taxon>
        <taxon>Pseudomonadota</taxon>
        <taxon>Alphaproteobacteria</taxon>
        <taxon>Hyphomicrobiales</taxon>
        <taxon>Methylobacteriaceae</taxon>
        <taxon>Methylobacterium</taxon>
    </lineage>
</organism>